<dbReference type="GO" id="GO:0032040">
    <property type="term" value="C:small-subunit processome"/>
    <property type="evidence" value="ECO:0007669"/>
    <property type="project" value="TreeGrafter"/>
</dbReference>
<dbReference type="InterPro" id="IPR007148">
    <property type="entry name" value="SSU_processome_Utp12"/>
</dbReference>
<gene>
    <name evidence="9" type="ORF">H6P81_001326</name>
</gene>
<evidence type="ECO:0000256" key="2">
    <source>
        <dbReference type="ARBA" id="ARBA00022574"/>
    </source>
</evidence>
<feature type="region of interest" description="Disordered" evidence="7">
    <location>
        <begin position="910"/>
        <end position="931"/>
    </location>
</feature>
<evidence type="ECO:0000256" key="3">
    <source>
        <dbReference type="ARBA" id="ARBA00022737"/>
    </source>
</evidence>
<dbReference type="Pfam" id="PF25173">
    <property type="entry name" value="Beta-prop_WDR3_1st"/>
    <property type="match status" value="1"/>
</dbReference>
<evidence type="ECO:0000256" key="7">
    <source>
        <dbReference type="SAM" id="MobiDB-lite"/>
    </source>
</evidence>
<keyword evidence="10" id="KW-1185">Reference proteome</keyword>
<comment type="caution">
    <text evidence="9">The sequence shown here is derived from an EMBL/GenBank/DDBJ whole genome shotgun (WGS) entry which is preliminary data.</text>
</comment>
<dbReference type="Pfam" id="PF04003">
    <property type="entry name" value="Utp12"/>
    <property type="match status" value="1"/>
</dbReference>
<keyword evidence="3" id="KW-0677">Repeat</keyword>
<dbReference type="FunFam" id="2.130.10.10:FF:000157">
    <property type="entry name" value="WD repeat domain 3"/>
    <property type="match status" value="1"/>
</dbReference>
<feature type="repeat" description="WD" evidence="6">
    <location>
        <begin position="565"/>
        <end position="606"/>
    </location>
</feature>
<dbReference type="InterPro" id="IPR020472">
    <property type="entry name" value="WD40_PAC1"/>
</dbReference>
<dbReference type="PROSITE" id="PS50294">
    <property type="entry name" value="WD_REPEATS_REGION"/>
    <property type="match status" value="6"/>
</dbReference>
<name>A0AAV7F6W2_ARIFI</name>
<comment type="subcellular location">
    <subcellularLocation>
        <location evidence="1">Nucleus</location>
        <location evidence="1">Nucleolus</location>
    </subcellularLocation>
</comment>
<dbReference type="PROSITE" id="PS50082">
    <property type="entry name" value="WD_REPEATS_2"/>
    <property type="match status" value="9"/>
</dbReference>
<dbReference type="SUPFAM" id="SSF50998">
    <property type="entry name" value="Quinoprotein alcohol dehydrogenase-like"/>
    <property type="match status" value="1"/>
</dbReference>
<dbReference type="PRINTS" id="PR00320">
    <property type="entry name" value="GPROTEINBRPT"/>
</dbReference>
<feature type="repeat" description="WD" evidence="6">
    <location>
        <begin position="184"/>
        <end position="215"/>
    </location>
</feature>
<dbReference type="InterPro" id="IPR015943">
    <property type="entry name" value="WD40/YVTN_repeat-like_dom_sf"/>
</dbReference>
<dbReference type="Proteomes" id="UP000825729">
    <property type="component" value="Unassembled WGS sequence"/>
</dbReference>
<feature type="repeat" description="WD" evidence="6">
    <location>
        <begin position="470"/>
        <end position="511"/>
    </location>
</feature>
<feature type="domain" description="Small-subunit processome Utp12" evidence="8">
    <location>
        <begin position="784"/>
        <end position="886"/>
    </location>
</feature>
<reference evidence="9 10" key="1">
    <citation type="submission" date="2021-07" db="EMBL/GenBank/DDBJ databases">
        <title>The Aristolochia fimbriata genome: insights into angiosperm evolution, floral development and chemical biosynthesis.</title>
        <authorList>
            <person name="Jiao Y."/>
        </authorList>
    </citation>
    <scope>NUCLEOTIDE SEQUENCE [LARGE SCALE GENOMIC DNA]</scope>
    <source>
        <strain evidence="9">IBCAS-2021</strain>
        <tissue evidence="9">Leaf</tissue>
    </source>
</reference>
<dbReference type="GO" id="GO:0030490">
    <property type="term" value="P:maturation of SSU-rRNA"/>
    <property type="evidence" value="ECO:0007669"/>
    <property type="project" value="TreeGrafter"/>
</dbReference>
<evidence type="ECO:0000313" key="9">
    <source>
        <dbReference type="EMBL" id="KAG9456818.1"/>
    </source>
</evidence>
<evidence type="ECO:0000256" key="5">
    <source>
        <dbReference type="ARBA" id="ARBA00038229"/>
    </source>
</evidence>
<comment type="similarity">
    <text evidence="5">Belongs to the WD repeat WDR3/UTP12 family.</text>
</comment>
<dbReference type="SMART" id="SM00320">
    <property type="entry name" value="WD40"/>
    <property type="match status" value="10"/>
</dbReference>
<dbReference type="PANTHER" id="PTHR19853:SF0">
    <property type="entry name" value="WD REPEAT-CONTAINING PROTEIN 3"/>
    <property type="match status" value="1"/>
</dbReference>
<protein>
    <recommendedName>
        <fullName evidence="8">Small-subunit processome Utp12 domain-containing protein</fullName>
    </recommendedName>
</protein>
<evidence type="ECO:0000256" key="6">
    <source>
        <dbReference type="PROSITE-ProRule" id="PRU00221"/>
    </source>
</evidence>
<dbReference type="PROSITE" id="PS00678">
    <property type="entry name" value="WD_REPEATS_1"/>
    <property type="match status" value="1"/>
</dbReference>
<feature type="repeat" description="WD" evidence="6">
    <location>
        <begin position="389"/>
        <end position="429"/>
    </location>
</feature>
<dbReference type="FunFam" id="2.130.10.10:FF:001004">
    <property type="entry name" value="Transducin family protein / WD-40 repeat family protein"/>
    <property type="match status" value="1"/>
</dbReference>
<dbReference type="InterPro" id="IPR011047">
    <property type="entry name" value="Quinoprotein_ADH-like_sf"/>
</dbReference>
<evidence type="ECO:0000313" key="10">
    <source>
        <dbReference type="Proteomes" id="UP000825729"/>
    </source>
</evidence>
<keyword evidence="2 6" id="KW-0853">WD repeat</keyword>
<feature type="compositionally biased region" description="Basic and acidic residues" evidence="7">
    <location>
        <begin position="910"/>
        <end position="922"/>
    </location>
</feature>
<dbReference type="InterPro" id="IPR051570">
    <property type="entry name" value="TBC1_cilium_biogenesis"/>
</dbReference>
<dbReference type="FunFam" id="2.130.10.10:FF:001298">
    <property type="entry name" value="WD repeat-containing protein 3 isoform A"/>
    <property type="match status" value="1"/>
</dbReference>
<dbReference type="Pfam" id="PF25172">
    <property type="entry name" value="Beta-prop_WDR3_2nd"/>
    <property type="match status" value="1"/>
</dbReference>
<evidence type="ECO:0000256" key="4">
    <source>
        <dbReference type="ARBA" id="ARBA00023242"/>
    </source>
</evidence>
<dbReference type="Gene3D" id="2.130.10.10">
    <property type="entry name" value="YVTN repeat-like/Quinoprotein amine dehydrogenase"/>
    <property type="match status" value="4"/>
</dbReference>
<dbReference type="InterPro" id="IPR001680">
    <property type="entry name" value="WD40_rpt"/>
</dbReference>
<dbReference type="InterPro" id="IPR019775">
    <property type="entry name" value="WD40_repeat_CS"/>
</dbReference>
<evidence type="ECO:0000256" key="1">
    <source>
        <dbReference type="ARBA" id="ARBA00004604"/>
    </source>
</evidence>
<accession>A0AAV7F6W2</accession>
<dbReference type="GO" id="GO:0030515">
    <property type="term" value="F:snoRNA binding"/>
    <property type="evidence" value="ECO:0007669"/>
    <property type="project" value="TreeGrafter"/>
</dbReference>
<feature type="repeat" description="WD" evidence="6">
    <location>
        <begin position="100"/>
        <end position="132"/>
    </location>
</feature>
<feature type="repeat" description="WD" evidence="6">
    <location>
        <begin position="142"/>
        <end position="183"/>
    </location>
</feature>
<dbReference type="AlphaFoldDB" id="A0AAV7F6W2"/>
<evidence type="ECO:0000259" key="8">
    <source>
        <dbReference type="Pfam" id="PF04003"/>
    </source>
</evidence>
<dbReference type="EMBL" id="JAINDJ010000002">
    <property type="protein sequence ID" value="KAG9456818.1"/>
    <property type="molecule type" value="Genomic_DNA"/>
</dbReference>
<feature type="repeat" description="WD" evidence="6">
    <location>
        <begin position="649"/>
        <end position="681"/>
    </location>
</feature>
<sequence length="931" mass="104085">MVKSYLRYEPRAVFGVIASFDSNICFDTTGKQLLAPALESVNVWNLRQGVCSKVLTPAQSGPTLAVTSIASSPSSLIACGYADGSIRIWDTNKGTCETTLNGHKTATTALRYNKLGSLLASGSKDCDIILWDAVGEAGLYRLRGHRDQVTDVVFLDSVKKLVSCSKDKFIRVWDLDTQYCAQIIGGHHSEIWSIDVDPKEKYLVTGSADPELRFYLINQVSPDNHPGENGISTQSKWEILNHFGDLRRQNRDSKDRVATVRFNKSGNLLGCQEAGKIVELYRVLDDHEAKRKAKRRINRKKEKLSSVEADGDPNLVKGQDPNLLDMVATDCFKFLIFVRTGKKISSFSFCPNTPTNGALASLAVSLNNNLLEVYSIHSDTTSKVLSLDLPGHRSDIRSVSLSLDNTLLMSTSHNAVKIWNPSTGSCLRTIDSGYGLCGILVPGNRYGLVGTKGGKLEIIDVGSGNCVDIIEAHSNSVGSIGLIPDGSGFVTASIDHYVKFWEYQLKEKSDRSVKELTVINVGSYEMNDEVTVISISPDAKYIAVALLDYTVKVFFMDTMKFFLSLYGHKLPVLGMDISSDGDLIVTGSADKNLKIWGLDFGDCHKSIFAHTDSVMAVKFVNNTHYMFSVGKDRLVKYWDADKFELLLTLEGHHSYIWCLAISNRGDFFVTGSNDRSIRRWDRTEEPFFIEEEKEKRLEEMFESAFDDSFESRHMPKEDLPEEGSVALAGRKTKETLTSTDLIIDALDMAEEELKRISQHKAEEKAGGRTTNFQSNILMLGLSPSDYVLRALSNVQTNDLEQTLLALPFSDALKVMSYLKDWVFNSAKVELASRVATILLQTHHNQLITTPSARPLLTQLKDLLHQRVKDCKDILGFNLAAMDHLKQLMSMRSDAPFRDAKTKLLEIRSWHSKRQEEKTQLKNERKRKKKKT</sequence>
<feature type="repeat" description="WD" evidence="6">
    <location>
        <begin position="59"/>
        <end position="99"/>
    </location>
</feature>
<dbReference type="PANTHER" id="PTHR19853">
    <property type="entry name" value="WD REPEAT CONTAINING PROTEIN 3 WDR3"/>
    <property type="match status" value="1"/>
</dbReference>
<dbReference type="CDD" id="cd00200">
    <property type="entry name" value="WD40"/>
    <property type="match status" value="2"/>
</dbReference>
<dbReference type="GO" id="GO:0034388">
    <property type="term" value="C:Pwp2p-containing subcomplex of 90S preribosome"/>
    <property type="evidence" value="ECO:0007669"/>
    <property type="project" value="TreeGrafter"/>
</dbReference>
<proteinExistence type="inferred from homology"/>
<keyword evidence="4" id="KW-0539">Nucleus</keyword>
<feature type="repeat" description="WD" evidence="6">
    <location>
        <begin position="607"/>
        <end position="648"/>
    </location>
</feature>
<organism evidence="9 10">
    <name type="scientific">Aristolochia fimbriata</name>
    <name type="common">White veined hardy Dutchman's pipe vine</name>
    <dbReference type="NCBI Taxonomy" id="158543"/>
    <lineage>
        <taxon>Eukaryota</taxon>
        <taxon>Viridiplantae</taxon>
        <taxon>Streptophyta</taxon>
        <taxon>Embryophyta</taxon>
        <taxon>Tracheophyta</taxon>
        <taxon>Spermatophyta</taxon>
        <taxon>Magnoliopsida</taxon>
        <taxon>Magnoliidae</taxon>
        <taxon>Piperales</taxon>
        <taxon>Aristolochiaceae</taxon>
        <taxon>Aristolochia</taxon>
    </lineage>
</organism>